<dbReference type="InterPro" id="IPR024161">
    <property type="entry name" value="Znf_nanos-typ"/>
</dbReference>
<evidence type="ECO:0000256" key="1">
    <source>
        <dbReference type="SAM" id="MobiDB-lite"/>
    </source>
</evidence>
<accession>A0A6C0IEA5</accession>
<evidence type="ECO:0000259" key="2">
    <source>
        <dbReference type="PROSITE" id="PS51522"/>
    </source>
</evidence>
<dbReference type="EMBL" id="MN740164">
    <property type="protein sequence ID" value="QHT91192.1"/>
    <property type="molecule type" value="Genomic_DNA"/>
</dbReference>
<sequence length="244" mass="27762">MPASSKMTVKVVKPFCKVCHDAGKPESEYTSHFVRSDTGPNSKVICPTLLAQECRYCYKIGHTVKFCPVLADQHKTEAKTAKKNEFLEAKVNKPITKKNKKQNAFEVLDFESDTEKEDINIYKNTMKQEEKQPEKQKRDEFPSLSANSRSISAVPILTGYANIAAKSRSQFEAEQKQFAAEKYEKDLIERSIKGAKQVAKKEVPTKPVSWADYDSDSDDDEIILSRPAPWINYQKLAEIEDSTW</sequence>
<feature type="compositionally biased region" description="Basic and acidic residues" evidence="1">
    <location>
        <begin position="126"/>
        <end position="141"/>
    </location>
</feature>
<dbReference type="AlphaFoldDB" id="A0A6C0IEA5"/>
<feature type="region of interest" description="Disordered" evidence="1">
    <location>
        <begin position="125"/>
        <end position="144"/>
    </location>
</feature>
<dbReference type="Pfam" id="PF05741">
    <property type="entry name" value="zf-nanos"/>
    <property type="match status" value="1"/>
</dbReference>
<proteinExistence type="predicted"/>
<protein>
    <recommendedName>
        <fullName evidence="2">Nanos-type domain-containing protein</fullName>
    </recommendedName>
</protein>
<dbReference type="InterPro" id="IPR038129">
    <property type="entry name" value="Nanos_sf"/>
</dbReference>
<evidence type="ECO:0000313" key="3">
    <source>
        <dbReference type="EMBL" id="QHT91192.1"/>
    </source>
</evidence>
<name>A0A6C0IEA5_9ZZZZ</name>
<dbReference type="PROSITE" id="PS51522">
    <property type="entry name" value="ZF_NANOS"/>
    <property type="match status" value="1"/>
</dbReference>
<organism evidence="3">
    <name type="scientific">viral metagenome</name>
    <dbReference type="NCBI Taxonomy" id="1070528"/>
    <lineage>
        <taxon>unclassified sequences</taxon>
        <taxon>metagenomes</taxon>
        <taxon>organismal metagenomes</taxon>
    </lineage>
</organism>
<reference evidence="3" key="1">
    <citation type="journal article" date="2020" name="Nature">
        <title>Giant virus diversity and host interactions through global metagenomics.</title>
        <authorList>
            <person name="Schulz F."/>
            <person name="Roux S."/>
            <person name="Paez-Espino D."/>
            <person name="Jungbluth S."/>
            <person name="Walsh D.A."/>
            <person name="Denef V.J."/>
            <person name="McMahon K.D."/>
            <person name="Konstantinidis K.T."/>
            <person name="Eloe-Fadrosh E.A."/>
            <person name="Kyrpides N.C."/>
            <person name="Woyke T."/>
        </authorList>
    </citation>
    <scope>NUCLEOTIDE SEQUENCE</scope>
    <source>
        <strain evidence="3">GVMAG-M-3300023184-72</strain>
    </source>
</reference>
<dbReference type="Gene3D" id="4.10.60.30">
    <property type="entry name" value="Nanos, RNA-binding domain"/>
    <property type="match status" value="1"/>
</dbReference>
<feature type="domain" description="Nanos-type" evidence="2">
    <location>
        <begin position="15"/>
        <end position="69"/>
    </location>
</feature>